<gene>
    <name evidence="1" type="ORF">ENG09_03955</name>
</gene>
<accession>A0A7C0X2Y3</accession>
<organism evidence="1">
    <name type="scientific">Candidatus Syntropharchaeum butanivorans</name>
    <dbReference type="NCBI Taxonomy" id="1839936"/>
    <lineage>
        <taxon>Archaea</taxon>
        <taxon>Methanobacteriati</taxon>
        <taxon>Methanobacteriota</taxon>
        <taxon>Stenosarchaea group</taxon>
        <taxon>Methanomicrobia</taxon>
        <taxon>Methanosarcinales</taxon>
        <taxon>ANME-2 cluster</taxon>
        <taxon>Candidatus Syntropharchaeum</taxon>
    </lineage>
</organism>
<comment type="caution">
    <text evidence="1">The sequence shown here is derived from an EMBL/GenBank/DDBJ whole genome shotgun (WGS) entry which is preliminary data.</text>
</comment>
<keyword evidence="1" id="KW-0378">Hydrolase</keyword>
<dbReference type="GO" id="GO:0004386">
    <property type="term" value="F:helicase activity"/>
    <property type="evidence" value="ECO:0007669"/>
    <property type="project" value="UniProtKB-KW"/>
</dbReference>
<keyword evidence="1" id="KW-0547">Nucleotide-binding</keyword>
<dbReference type="AlphaFoldDB" id="A0A7C0X2Y3"/>
<keyword evidence="1" id="KW-0067">ATP-binding</keyword>
<sequence>MREGDHEQRYSPGEWVWSINHREPVQIVRTQQLWGVAAYRIWIPSNDTVVWMQDDDIKPLAASEVPSRERLIYLATALKISETLSQEMLISPLSSDVIPLPHQLYALSRAVSGERVRY</sequence>
<name>A0A7C0X2Y3_9EURY</name>
<proteinExistence type="predicted"/>
<evidence type="ECO:0000313" key="1">
    <source>
        <dbReference type="EMBL" id="HDM36391.1"/>
    </source>
</evidence>
<protein>
    <submittedName>
        <fullName evidence="1">Helicase</fullName>
    </submittedName>
</protein>
<reference evidence="1" key="1">
    <citation type="journal article" date="2020" name="mSystems">
        <title>Genome- and Community-Level Interaction Insights into Carbon Utilization and Element Cycling Functions of Hydrothermarchaeota in Hydrothermal Sediment.</title>
        <authorList>
            <person name="Zhou Z."/>
            <person name="Liu Y."/>
            <person name="Xu W."/>
            <person name="Pan J."/>
            <person name="Luo Z.H."/>
            <person name="Li M."/>
        </authorList>
    </citation>
    <scope>NUCLEOTIDE SEQUENCE [LARGE SCALE GENOMIC DNA]</scope>
    <source>
        <strain evidence="1">HyVt-185</strain>
    </source>
</reference>
<feature type="non-terminal residue" evidence="1">
    <location>
        <position position="118"/>
    </location>
</feature>
<dbReference type="Proteomes" id="UP000885863">
    <property type="component" value="Unassembled WGS sequence"/>
</dbReference>
<dbReference type="EMBL" id="DQZR01000170">
    <property type="protein sequence ID" value="HDM36391.1"/>
    <property type="molecule type" value="Genomic_DNA"/>
</dbReference>
<keyword evidence="1" id="KW-0347">Helicase</keyword>